<keyword evidence="2" id="KW-1185">Reference proteome</keyword>
<proteinExistence type="predicted"/>
<gene>
    <name evidence="1" type="ORF">SAMEA4029010_CIC11G00000000777</name>
</gene>
<protein>
    <submittedName>
        <fullName evidence="1">CIC11C00000000777</fullName>
    </submittedName>
</protein>
<sequence length="317" mass="36604">MSVSSPEVSVPLISEDIDRDPIHLLRSMDLLDSAESELWQTRHDMINKEVQDIMVDVVVLFTALPVLKDDHDVLQRWYIAFESLFDIVKGMRQVMDSDGVFLAEDLEGRHGRLYLSIEREYFVTCFFEEFHDILSLSELLGDLQEEYSWTDPIEDLIGLYKFILDRLSGSGGNAHRRSRRMSRRTVSTNEEIDAANADKELVIRNIKQYLDLLVDTGSNSDESSANLMVIAKAIDLLEDTSVQRFLLLFRKREFYKLYSPVQKSINGEIFVKVLAKYYLEYAIDPRIFNAPSYETIVKEILLDPLCDSDVQNNPSRL</sequence>
<evidence type="ECO:0000313" key="1">
    <source>
        <dbReference type="EMBL" id="SGZ53337.1"/>
    </source>
</evidence>
<name>A0A1L0BPQ0_9ASCO</name>
<reference evidence="1 2" key="1">
    <citation type="submission" date="2016-10" db="EMBL/GenBank/DDBJ databases">
        <authorList>
            <person name="de Groot N.N."/>
        </authorList>
    </citation>
    <scope>NUCLEOTIDE SEQUENCE [LARGE SCALE GENOMIC DNA]</scope>
    <source>
        <strain evidence="1 2">CBS 141442</strain>
    </source>
</reference>
<dbReference type="AlphaFoldDB" id="A0A1L0BPQ0"/>
<dbReference type="OrthoDB" id="4090643at2759"/>
<organism evidence="1 2">
    <name type="scientific">Sungouiella intermedia</name>
    <dbReference type="NCBI Taxonomy" id="45354"/>
    <lineage>
        <taxon>Eukaryota</taxon>
        <taxon>Fungi</taxon>
        <taxon>Dikarya</taxon>
        <taxon>Ascomycota</taxon>
        <taxon>Saccharomycotina</taxon>
        <taxon>Pichiomycetes</taxon>
        <taxon>Metschnikowiaceae</taxon>
        <taxon>Sungouiella</taxon>
    </lineage>
</organism>
<dbReference type="EMBL" id="LT635759">
    <property type="protein sequence ID" value="SGZ53337.1"/>
    <property type="molecule type" value="Genomic_DNA"/>
</dbReference>
<evidence type="ECO:0000313" key="2">
    <source>
        <dbReference type="Proteomes" id="UP000182334"/>
    </source>
</evidence>
<accession>A0A1L0BPQ0</accession>
<dbReference type="Proteomes" id="UP000182334">
    <property type="component" value="Chromosome IV"/>
</dbReference>